<dbReference type="SUPFAM" id="SSF51735">
    <property type="entry name" value="NAD(P)-binding Rossmann-fold domains"/>
    <property type="match status" value="1"/>
</dbReference>
<evidence type="ECO:0000256" key="3">
    <source>
        <dbReference type="RuleBase" id="RU000363"/>
    </source>
</evidence>
<proteinExistence type="inferred from homology"/>
<dbReference type="Proteomes" id="UP000524404">
    <property type="component" value="Unassembled WGS sequence"/>
</dbReference>
<dbReference type="GO" id="GO:0016020">
    <property type="term" value="C:membrane"/>
    <property type="evidence" value="ECO:0007669"/>
    <property type="project" value="TreeGrafter"/>
</dbReference>
<dbReference type="PRINTS" id="PR00081">
    <property type="entry name" value="GDHRDH"/>
</dbReference>
<dbReference type="InterPro" id="IPR002347">
    <property type="entry name" value="SDR_fam"/>
</dbReference>
<organism evidence="4 5">
    <name type="scientific">Arcicella rosea</name>
    <dbReference type="NCBI Taxonomy" id="502909"/>
    <lineage>
        <taxon>Bacteria</taxon>
        <taxon>Pseudomonadati</taxon>
        <taxon>Bacteroidota</taxon>
        <taxon>Cytophagia</taxon>
        <taxon>Cytophagales</taxon>
        <taxon>Flectobacillaceae</taxon>
        <taxon>Arcicella</taxon>
    </lineage>
</organism>
<gene>
    <name evidence="4" type="ORF">HNP25_003209</name>
</gene>
<keyword evidence="5" id="KW-1185">Reference proteome</keyword>
<keyword evidence="2" id="KW-0560">Oxidoreductase</keyword>
<dbReference type="EMBL" id="JACHKT010000025">
    <property type="protein sequence ID" value="MBB6004543.1"/>
    <property type="molecule type" value="Genomic_DNA"/>
</dbReference>
<protein>
    <submittedName>
        <fullName evidence="4">NADP-dependent 3-hydroxy acid dehydrogenase YdfG</fullName>
    </submittedName>
</protein>
<comment type="caution">
    <text evidence="4">The sequence shown here is derived from an EMBL/GenBank/DDBJ whole genome shotgun (WGS) entry which is preliminary data.</text>
</comment>
<dbReference type="InterPro" id="IPR036291">
    <property type="entry name" value="NAD(P)-bd_dom_sf"/>
</dbReference>
<evidence type="ECO:0000256" key="1">
    <source>
        <dbReference type="ARBA" id="ARBA00006484"/>
    </source>
</evidence>
<dbReference type="AlphaFoldDB" id="A0A841EU06"/>
<dbReference type="CDD" id="cd05233">
    <property type="entry name" value="SDR_c"/>
    <property type="match status" value="1"/>
</dbReference>
<dbReference type="Pfam" id="PF00106">
    <property type="entry name" value="adh_short"/>
    <property type="match status" value="1"/>
</dbReference>
<dbReference type="PANTHER" id="PTHR44196">
    <property type="entry name" value="DEHYDROGENASE/REDUCTASE SDR FAMILY MEMBER 7B"/>
    <property type="match status" value="1"/>
</dbReference>
<comment type="similarity">
    <text evidence="1 3">Belongs to the short-chain dehydrogenases/reductases (SDR) family.</text>
</comment>
<evidence type="ECO:0000313" key="5">
    <source>
        <dbReference type="Proteomes" id="UP000524404"/>
    </source>
</evidence>
<accession>A0A841EU06</accession>
<dbReference type="RefSeq" id="WP_184135604.1">
    <property type="nucleotide sequence ID" value="NZ_JACHKT010000025.1"/>
</dbReference>
<dbReference type="GO" id="GO:0016616">
    <property type="term" value="F:oxidoreductase activity, acting on the CH-OH group of donors, NAD or NADP as acceptor"/>
    <property type="evidence" value="ECO:0007669"/>
    <property type="project" value="UniProtKB-ARBA"/>
</dbReference>
<evidence type="ECO:0000313" key="4">
    <source>
        <dbReference type="EMBL" id="MBB6004543.1"/>
    </source>
</evidence>
<evidence type="ECO:0000256" key="2">
    <source>
        <dbReference type="ARBA" id="ARBA00023002"/>
    </source>
</evidence>
<sequence>MSLQNKTILVTGASKGIGRALALLLADKGVNLSLVARSEAELVTLKSEIEAKGAKAEIFVGSVGDEAFVKKTITSTIEAFGKIDALVNNAGFGIFKQASEISTEEWDSIYETNVKGTFLFCRETIPFMKSAGEGHIINIASDVAKRVFDGGSLYCSSKYAQDAFSMALRKEVRKDGIKVSVVYSGLVDTYFHAREEGDPYQAQYLTSQNIADTITYILEAPKHVVIDELMIHPMSQDY</sequence>
<name>A0A841EU06_9BACT</name>
<dbReference type="PANTHER" id="PTHR44196:SF1">
    <property type="entry name" value="DEHYDROGENASE_REDUCTASE SDR FAMILY MEMBER 7B"/>
    <property type="match status" value="1"/>
</dbReference>
<dbReference type="PRINTS" id="PR00080">
    <property type="entry name" value="SDRFAMILY"/>
</dbReference>
<dbReference type="Gene3D" id="3.40.50.720">
    <property type="entry name" value="NAD(P)-binding Rossmann-like Domain"/>
    <property type="match status" value="1"/>
</dbReference>
<reference evidence="4 5" key="1">
    <citation type="submission" date="2020-08" db="EMBL/GenBank/DDBJ databases">
        <title>Functional genomics of gut bacteria from endangered species of beetles.</title>
        <authorList>
            <person name="Carlos-Shanley C."/>
        </authorList>
    </citation>
    <scope>NUCLEOTIDE SEQUENCE [LARGE SCALE GENOMIC DNA]</scope>
    <source>
        <strain evidence="4 5">S00070</strain>
    </source>
</reference>
<dbReference type="FunFam" id="3.40.50.720:FF:000047">
    <property type="entry name" value="NADP-dependent L-serine/L-allo-threonine dehydrogenase"/>
    <property type="match status" value="1"/>
</dbReference>